<dbReference type="Pfam" id="PF05035">
    <property type="entry name" value="DGOK"/>
    <property type="match status" value="1"/>
</dbReference>
<dbReference type="AlphaFoldDB" id="A0AAV5NPE5"/>
<reference evidence="2" key="1">
    <citation type="journal article" date="2019" name="Int. J. Syst. Evol. Microbiol.">
        <title>The Global Catalogue of Microorganisms (GCM) 10K type strain sequencing project: providing services to taxonomists for standard genome sequencing and annotation.</title>
        <authorList>
            <consortium name="The Broad Institute Genomics Platform"/>
            <consortium name="The Broad Institute Genome Sequencing Center for Infectious Disease"/>
            <person name="Wu L."/>
            <person name="Ma J."/>
        </authorList>
    </citation>
    <scope>NUCLEOTIDE SEQUENCE [LARGE SCALE GENOMIC DNA]</scope>
    <source>
        <strain evidence="2">NBRC 15640</strain>
    </source>
</reference>
<dbReference type="GO" id="GO:0008671">
    <property type="term" value="F:2-dehydro-3-deoxygalactonokinase activity"/>
    <property type="evidence" value="ECO:0007669"/>
    <property type="project" value="InterPro"/>
</dbReference>
<dbReference type="InterPro" id="IPR007729">
    <property type="entry name" value="DGOK"/>
</dbReference>
<accession>A0AAV5NPE5</accession>
<dbReference type="Proteomes" id="UP001156690">
    <property type="component" value="Unassembled WGS sequence"/>
</dbReference>
<gene>
    <name evidence="1" type="ORF">GCM10007932_16800</name>
</gene>
<dbReference type="Gene3D" id="3.30.420.310">
    <property type="entry name" value="2-keto-3-deoxy-galactonokinase, C-terminal domain"/>
    <property type="match status" value="1"/>
</dbReference>
<dbReference type="InterPro" id="IPR042257">
    <property type="entry name" value="DGOK_C"/>
</dbReference>
<proteinExistence type="predicted"/>
<dbReference type="EMBL" id="BSNX01000013">
    <property type="protein sequence ID" value="GLQ72320.1"/>
    <property type="molecule type" value="Genomic_DNA"/>
</dbReference>
<keyword evidence="1" id="KW-0808">Transferase</keyword>
<dbReference type="InterPro" id="IPR042258">
    <property type="entry name" value="DGOK_N"/>
</dbReference>
<dbReference type="RefSeq" id="WP_101114393.1">
    <property type="nucleotide sequence ID" value="NZ_AP025145.1"/>
</dbReference>
<comment type="caution">
    <text evidence="1">The sequence shown here is derived from an EMBL/GenBank/DDBJ whole genome shotgun (WGS) entry which is preliminary data.</text>
</comment>
<keyword evidence="1" id="KW-0418">Kinase</keyword>
<protein>
    <submittedName>
        <fullName evidence="1">Carbohydrate kinase</fullName>
    </submittedName>
</protein>
<dbReference type="GO" id="GO:0034194">
    <property type="term" value="P:D-galactonate catabolic process"/>
    <property type="evidence" value="ECO:0007669"/>
    <property type="project" value="InterPro"/>
</dbReference>
<keyword evidence="2" id="KW-1185">Reference proteome</keyword>
<dbReference type="CDD" id="cd24012">
    <property type="entry name" value="ASKHA_NBD_KDGal-kinase"/>
    <property type="match status" value="1"/>
</dbReference>
<dbReference type="Gene3D" id="3.30.420.300">
    <property type="entry name" value="2-keto-3-deoxy-galactonokinase, substrate binding domain"/>
    <property type="match status" value="1"/>
</dbReference>
<organism evidence="1 2">
    <name type="scientific">Vibrio penaeicida</name>
    <dbReference type="NCBI Taxonomy" id="104609"/>
    <lineage>
        <taxon>Bacteria</taxon>
        <taxon>Pseudomonadati</taxon>
        <taxon>Pseudomonadota</taxon>
        <taxon>Gammaproteobacteria</taxon>
        <taxon>Vibrionales</taxon>
        <taxon>Vibrionaceae</taxon>
        <taxon>Vibrio</taxon>
    </lineage>
</organism>
<sequence>MKTHTASVIAMDWGSTMLRAYLLSDKGDLMAEKSFPWGVLQLPESDGKTLTYEQVFYAAVDDWLMAFPALHVYLTGMVTSKIGWVEVPYVEAPCAIEDLHAGGHSLLTKDCQLVNLIPGVSYQGRQIDLMRGEETQLLPFLNSWERTYDGWIVLPGTHCKWVLIQNLQIAEFQTYMTGELYSLLRKHSILAAGYSEEKQSLDIDSFLKGVNASLNAAGIMSELFSCRSAVLFGEVESAHRFSYLSGLLIGAEIKEAKSALGGLPAEISLIGDEHLCDLYRMALRFFKSEMNIKQYNNTAAQGIWEMHSWIQNNKQQS</sequence>
<evidence type="ECO:0000313" key="2">
    <source>
        <dbReference type="Proteomes" id="UP001156690"/>
    </source>
</evidence>
<name>A0AAV5NPE5_9VIBR</name>
<evidence type="ECO:0000313" key="1">
    <source>
        <dbReference type="EMBL" id="GLQ72320.1"/>
    </source>
</evidence>